<keyword evidence="2 3" id="KW-0342">GTP-binding</keyword>
<gene>
    <name evidence="5" type="ORF">BT63DRAFT_417003</name>
</gene>
<evidence type="ECO:0000256" key="2">
    <source>
        <dbReference type="ARBA" id="ARBA00023134"/>
    </source>
</evidence>
<name>A0A6A6U3A8_9PEZI</name>
<accession>A0A6A6U3A8</accession>
<dbReference type="Gene3D" id="3.40.50.300">
    <property type="entry name" value="P-loop containing nucleotide triphosphate hydrolases"/>
    <property type="match status" value="1"/>
</dbReference>
<dbReference type="InterPro" id="IPR006689">
    <property type="entry name" value="Small_GTPase_ARF/SAR"/>
</dbReference>
<dbReference type="InterPro" id="IPR027417">
    <property type="entry name" value="P-loop_NTPase"/>
</dbReference>
<evidence type="ECO:0000313" key="5">
    <source>
        <dbReference type="EMBL" id="KAF2665444.1"/>
    </source>
</evidence>
<dbReference type="GO" id="GO:0005525">
    <property type="term" value="F:GTP binding"/>
    <property type="evidence" value="ECO:0007669"/>
    <property type="project" value="UniProtKB-KW"/>
</dbReference>
<feature type="binding site" evidence="4">
    <location>
        <position position="36"/>
    </location>
    <ligand>
        <name>Mg(2+)</name>
        <dbReference type="ChEBI" id="CHEBI:18420"/>
    </ligand>
</feature>
<evidence type="ECO:0000256" key="1">
    <source>
        <dbReference type="ARBA" id="ARBA00022741"/>
    </source>
</evidence>
<evidence type="ECO:0000256" key="4">
    <source>
        <dbReference type="PIRSR" id="PIRSR606689-2"/>
    </source>
</evidence>
<dbReference type="GO" id="GO:0046872">
    <property type="term" value="F:metal ion binding"/>
    <property type="evidence" value="ECO:0007669"/>
    <property type="project" value="UniProtKB-KW"/>
</dbReference>
<dbReference type="GO" id="GO:0003924">
    <property type="term" value="F:GTPase activity"/>
    <property type="evidence" value="ECO:0007669"/>
    <property type="project" value="InterPro"/>
</dbReference>
<keyword evidence="6" id="KW-1185">Reference proteome</keyword>
<feature type="binding site" evidence="3">
    <location>
        <begin position="12"/>
        <end position="19"/>
    </location>
    <ligand>
        <name>GTP</name>
        <dbReference type="ChEBI" id="CHEBI:37565"/>
    </ligand>
</feature>
<protein>
    <submittedName>
        <fullName evidence="5">Uncharacterized protein</fullName>
    </submittedName>
</protein>
<evidence type="ECO:0000313" key="6">
    <source>
        <dbReference type="Proteomes" id="UP000799302"/>
    </source>
</evidence>
<dbReference type="AlphaFoldDB" id="A0A6A6U3A8"/>
<sequence>MSQFYRNLILIGAESSGKTSFRYAVKHGKAWNTSPTLGIVLERMKHKGHNIQIVDVGGNGCCHRTLQNLPNFHGPGSILLFFYDFANQEADASLDLLRLHLQEAVKGGTRFAWVVLNRQKAVTDLKDAAIEFISTAFNNVLQEFDGKVLHEIYHLEGDNLPSECREERLMEYIYARLERDKQFIPIDLEAERKKRWQAEEVSAQLHTNALETTWKQQTHMNSMRYLYRVVVNNCNMNASIFDLADRAKQQQPLEMDRIAIIFWINQIQQAIRQYRAKNPGISNIQNAFDDISVAYSTLLAPDAIKSSYSQVSLASQESQRYWRLPDQRGLPCFGVDILNCKPCRLGYHSDCLPSQESDRLPRFAYAVVKAYLTGPTIRRNWVVDQALSALQASTIRQRSQGAKVINYAHIKAVTKIAPNAWKEFYTPSLWVSVGARVRFMQPDRKPLPPGIMNSAPWVTSMTKELKEKITNSGHVPELPPDEELAFKIAVALYIAGRPAPLDPATSHPHLLFMILQQAVGGKSVGEILDDFDQQVSCSDRERATFWVKKVVQSVASDRDQYPAKMAEKYENGKETFRVMLQGHPFLVHEGLFEVEANQKQIESKVAAEMRAEEPVAFVGMEQADWESDSSVSEASQPEQKQAFDVTPLNSERVVFSKTIEFEQDLKDEAEWEMVEP</sequence>
<feature type="binding site" evidence="4">
    <location>
        <position position="19"/>
    </location>
    <ligand>
        <name>Mg(2+)</name>
        <dbReference type="ChEBI" id="CHEBI:18420"/>
    </ligand>
</feature>
<organism evidence="5 6">
    <name type="scientific">Microthyrium microscopicum</name>
    <dbReference type="NCBI Taxonomy" id="703497"/>
    <lineage>
        <taxon>Eukaryota</taxon>
        <taxon>Fungi</taxon>
        <taxon>Dikarya</taxon>
        <taxon>Ascomycota</taxon>
        <taxon>Pezizomycotina</taxon>
        <taxon>Dothideomycetes</taxon>
        <taxon>Dothideomycetes incertae sedis</taxon>
        <taxon>Microthyriales</taxon>
        <taxon>Microthyriaceae</taxon>
        <taxon>Microthyrium</taxon>
    </lineage>
</organism>
<dbReference type="EMBL" id="MU004240">
    <property type="protein sequence ID" value="KAF2665444.1"/>
    <property type="molecule type" value="Genomic_DNA"/>
</dbReference>
<keyword evidence="4" id="KW-0479">Metal-binding</keyword>
<dbReference type="OrthoDB" id="427186at2759"/>
<reference evidence="5" key="1">
    <citation type="journal article" date="2020" name="Stud. Mycol.">
        <title>101 Dothideomycetes genomes: a test case for predicting lifestyles and emergence of pathogens.</title>
        <authorList>
            <person name="Haridas S."/>
            <person name="Albert R."/>
            <person name="Binder M."/>
            <person name="Bloem J."/>
            <person name="Labutti K."/>
            <person name="Salamov A."/>
            <person name="Andreopoulos B."/>
            <person name="Baker S."/>
            <person name="Barry K."/>
            <person name="Bills G."/>
            <person name="Bluhm B."/>
            <person name="Cannon C."/>
            <person name="Castanera R."/>
            <person name="Culley D."/>
            <person name="Daum C."/>
            <person name="Ezra D."/>
            <person name="Gonzalez J."/>
            <person name="Henrissat B."/>
            <person name="Kuo A."/>
            <person name="Liang C."/>
            <person name="Lipzen A."/>
            <person name="Lutzoni F."/>
            <person name="Magnuson J."/>
            <person name="Mondo S."/>
            <person name="Nolan M."/>
            <person name="Ohm R."/>
            <person name="Pangilinan J."/>
            <person name="Park H.-J."/>
            <person name="Ramirez L."/>
            <person name="Alfaro M."/>
            <person name="Sun H."/>
            <person name="Tritt A."/>
            <person name="Yoshinaga Y."/>
            <person name="Zwiers L.-H."/>
            <person name="Turgeon B."/>
            <person name="Goodwin S."/>
            <person name="Spatafora J."/>
            <person name="Crous P."/>
            <person name="Grigoriev I."/>
        </authorList>
    </citation>
    <scope>NUCLEOTIDE SEQUENCE</scope>
    <source>
        <strain evidence="5">CBS 115976</strain>
    </source>
</reference>
<dbReference type="SUPFAM" id="SSF52540">
    <property type="entry name" value="P-loop containing nucleoside triphosphate hydrolases"/>
    <property type="match status" value="1"/>
</dbReference>
<evidence type="ECO:0000256" key="3">
    <source>
        <dbReference type="PIRSR" id="PIRSR606689-1"/>
    </source>
</evidence>
<dbReference type="Pfam" id="PF00025">
    <property type="entry name" value="Arf"/>
    <property type="match status" value="1"/>
</dbReference>
<feature type="binding site" evidence="3">
    <location>
        <position position="58"/>
    </location>
    <ligand>
        <name>GTP</name>
        <dbReference type="ChEBI" id="CHEBI:37565"/>
    </ligand>
</feature>
<keyword evidence="4" id="KW-0460">Magnesium</keyword>
<dbReference type="Proteomes" id="UP000799302">
    <property type="component" value="Unassembled WGS sequence"/>
</dbReference>
<keyword evidence="1 3" id="KW-0547">Nucleotide-binding</keyword>
<proteinExistence type="predicted"/>